<organism evidence="1 2">
    <name type="scientific">Candidatus Enterococcus avicola</name>
    <dbReference type="NCBI Taxonomy" id="2838561"/>
    <lineage>
        <taxon>Bacteria</taxon>
        <taxon>Bacillati</taxon>
        <taxon>Bacillota</taxon>
        <taxon>Bacilli</taxon>
        <taxon>Lactobacillales</taxon>
        <taxon>Enterococcaceae</taxon>
        <taxon>Enterococcus</taxon>
    </lineage>
</organism>
<accession>A0A9D2F8Y7</accession>
<dbReference type="Gene3D" id="3.60.15.10">
    <property type="entry name" value="Ribonuclease Z/Hydroxyacylglutathione hydrolase-like"/>
    <property type="match status" value="1"/>
</dbReference>
<dbReference type="InterPro" id="IPR036866">
    <property type="entry name" value="RibonucZ/Hydroxyglut_hydro"/>
</dbReference>
<evidence type="ECO:0000313" key="1">
    <source>
        <dbReference type="EMBL" id="HIZ54142.1"/>
    </source>
</evidence>
<gene>
    <name evidence="1" type="ORF">IAA20_09390</name>
</gene>
<comment type="caution">
    <text evidence="1">The sequence shown here is derived from an EMBL/GenBank/DDBJ whole genome shotgun (WGS) entry which is preliminary data.</text>
</comment>
<reference evidence="1" key="1">
    <citation type="journal article" date="2021" name="PeerJ">
        <title>Extensive microbial diversity within the chicken gut microbiome revealed by metagenomics and culture.</title>
        <authorList>
            <person name="Gilroy R."/>
            <person name="Ravi A."/>
            <person name="Getino M."/>
            <person name="Pursley I."/>
            <person name="Horton D.L."/>
            <person name="Alikhan N.F."/>
            <person name="Baker D."/>
            <person name="Gharbi K."/>
            <person name="Hall N."/>
            <person name="Watson M."/>
            <person name="Adriaenssens E.M."/>
            <person name="Foster-Nyarko E."/>
            <person name="Jarju S."/>
            <person name="Secka A."/>
            <person name="Antonio M."/>
            <person name="Oren A."/>
            <person name="Chaudhuri R.R."/>
            <person name="La Ragione R."/>
            <person name="Hildebrand F."/>
            <person name="Pallen M.J."/>
        </authorList>
    </citation>
    <scope>NUCLEOTIDE SEQUENCE</scope>
    <source>
        <strain evidence="1">CHK172-16539</strain>
    </source>
</reference>
<dbReference type="Proteomes" id="UP000824063">
    <property type="component" value="Unassembled WGS sequence"/>
</dbReference>
<sequence>LMPTHAHQNPLWVLAYDDYPMTSIFAKDRILAEAYQGNYKFIFYHDAYYRMIQWDQAGKEIISELKREAKPKVPLLNK</sequence>
<protein>
    <submittedName>
        <fullName evidence="1">MBL fold metallo-hydrolase</fullName>
    </submittedName>
</protein>
<feature type="non-terminal residue" evidence="1">
    <location>
        <position position="1"/>
    </location>
</feature>
<name>A0A9D2F8Y7_9ENTE</name>
<reference evidence="1" key="2">
    <citation type="submission" date="2021-04" db="EMBL/GenBank/DDBJ databases">
        <authorList>
            <person name="Gilroy R."/>
        </authorList>
    </citation>
    <scope>NUCLEOTIDE SEQUENCE</scope>
    <source>
        <strain evidence="1">CHK172-16539</strain>
    </source>
</reference>
<dbReference type="EMBL" id="DXBN01000215">
    <property type="protein sequence ID" value="HIZ54142.1"/>
    <property type="molecule type" value="Genomic_DNA"/>
</dbReference>
<proteinExistence type="predicted"/>
<evidence type="ECO:0000313" key="2">
    <source>
        <dbReference type="Proteomes" id="UP000824063"/>
    </source>
</evidence>
<dbReference type="AlphaFoldDB" id="A0A9D2F8Y7"/>